<reference evidence="2" key="1">
    <citation type="submission" date="2014-11" db="EMBL/GenBank/DDBJ databases">
        <authorList>
            <person name="Amaro Gonzalez C."/>
        </authorList>
    </citation>
    <scope>NUCLEOTIDE SEQUENCE</scope>
</reference>
<evidence type="ECO:0000256" key="1">
    <source>
        <dbReference type="SAM" id="MobiDB-lite"/>
    </source>
</evidence>
<dbReference type="AlphaFoldDB" id="A0A0E9VTN2"/>
<dbReference type="EMBL" id="GBXM01027083">
    <property type="protein sequence ID" value="JAH81494.1"/>
    <property type="molecule type" value="Transcribed_RNA"/>
</dbReference>
<protein>
    <submittedName>
        <fullName evidence="2">Uncharacterized protein</fullName>
    </submittedName>
</protein>
<organism evidence="2">
    <name type="scientific">Anguilla anguilla</name>
    <name type="common">European freshwater eel</name>
    <name type="synonym">Muraena anguilla</name>
    <dbReference type="NCBI Taxonomy" id="7936"/>
    <lineage>
        <taxon>Eukaryota</taxon>
        <taxon>Metazoa</taxon>
        <taxon>Chordata</taxon>
        <taxon>Craniata</taxon>
        <taxon>Vertebrata</taxon>
        <taxon>Euteleostomi</taxon>
        <taxon>Actinopterygii</taxon>
        <taxon>Neopterygii</taxon>
        <taxon>Teleostei</taxon>
        <taxon>Anguilliformes</taxon>
        <taxon>Anguillidae</taxon>
        <taxon>Anguilla</taxon>
    </lineage>
</organism>
<evidence type="ECO:0000313" key="2">
    <source>
        <dbReference type="EMBL" id="JAH81494.1"/>
    </source>
</evidence>
<proteinExistence type="predicted"/>
<name>A0A0E9VTN2_ANGAN</name>
<feature type="region of interest" description="Disordered" evidence="1">
    <location>
        <begin position="1"/>
        <end position="20"/>
    </location>
</feature>
<accession>A0A0E9VTN2</accession>
<sequence length="20" mass="1980">MGGGAMISPLAQDCQQQGGM</sequence>
<reference evidence="2" key="2">
    <citation type="journal article" date="2015" name="Fish Shellfish Immunol.">
        <title>Early steps in the European eel (Anguilla anguilla)-Vibrio vulnificus interaction in the gills: Role of the RtxA13 toxin.</title>
        <authorList>
            <person name="Callol A."/>
            <person name="Pajuelo D."/>
            <person name="Ebbesson L."/>
            <person name="Teles M."/>
            <person name="MacKenzie S."/>
            <person name="Amaro C."/>
        </authorList>
    </citation>
    <scope>NUCLEOTIDE SEQUENCE</scope>
</reference>